<dbReference type="KEGG" id="tad:TRIADDRAFT_17435"/>
<dbReference type="OMA" id="MYKNSAW"/>
<dbReference type="Pfam" id="PF00076">
    <property type="entry name" value="RRM_1"/>
    <property type="match status" value="1"/>
</dbReference>
<keyword evidence="1 6" id="KW-0694">RNA-binding</keyword>
<comment type="function">
    <text evidence="2">Involved in pre-mRNA splicing as component of the activated spliceosome. As a component of the minor spliceosome, involved in the splicing of U12-type introns in pre-mRNAs.</text>
</comment>
<comment type="similarity">
    <text evidence="3">Belongs to the IST3 family.</text>
</comment>
<dbReference type="InterPro" id="IPR012677">
    <property type="entry name" value="Nucleotide-bd_a/b_plait_sf"/>
</dbReference>
<dbReference type="FunFam" id="3.30.70.330:FF:000218">
    <property type="entry name" value="RNA-binding motif protein, X-linked 2"/>
    <property type="match status" value="1"/>
</dbReference>
<dbReference type="Gene3D" id="3.30.70.330">
    <property type="match status" value="1"/>
</dbReference>
<evidence type="ECO:0000256" key="5">
    <source>
        <dbReference type="ARBA" id="ARBA00074390"/>
    </source>
</evidence>
<dbReference type="eggNOG" id="KOG0126">
    <property type="taxonomic scope" value="Eukaryota"/>
</dbReference>
<evidence type="ECO:0000256" key="2">
    <source>
        <dbReference type="ARBA" id="ARBA00053249"/>
    </source>
</evidence>
<dbReference type="CTD" id="6749286"/>
<dbReference type="STRING" id="10228.B3RLY6"/>
<reference evidence="8 9" key="1">
    <citation type="journal article" date="2008" name="Nature">
        <title>The Trichoplax genome and the nature of placozoans.</title>
        <authorList>
            <person name="Srivastava M."/>
            <person name="Begovic E."/>
            <person name="Chapman J."/>
            <person name="Putnam N.H."/>
            <person name="Hellsten U."/>
            <person name="Kawashima T."/>
            <person name="Kuo A."/>
            <person name="Mitros T."/>
            <person name="Salamov A."/>
            <person name="Carpenter M.L."/>
            <person name="Signorovitch A.Y."/>
            <person name="Moreno M.A."/>
            <person name="Kamm K."/>
            <person name="Grimwood J."/>
            <person name="Schmutz J."/>
            <person name="Shapiro H."/>
            <person name="Grigoriev I.V."/>
            <person name="Buss L.W."/>
            <person name="Schierwater B."/>
            <person name="Dellaporta S.L."/>
            <person name="Rokhsar D.S."/>
        </authorList>
    </citation>
    <scope>NUCLEOTIDE SEQUENCE [LARGE SCALE GENOMIC DNA]</scope>
    <source>
        <strain evidence="8 9">Grell-BS-1999</strain>
    </source>
</reference>
<dbReference type="Proteomes" id="UP000009022">
    <property type="component" value="Unassembled WGS sequence"/>
</dbReference>
<accession>B3RLY6</accession>
<dbReference type="PANTHER" id="PTHR45880">
    <property type="entry name" value="RNA-BINDING MOTIF PROTEIN, X-LINKED 2"/>
    <property type="match status" value="1"/>
</dbReference>
<evidence type="ECO:0000259" key="7">
    <source>
        <dbReference type="PROSITE" id="PS50102"/>
    </source>
</evidence>
<dbReference type="InterPro" id="IPR035979">
    <property type="entry name" value="RBD_domain_sf"/>
</dbReference>
<dbReference type="CDD" id="cd12411">
    <property type="entry name" value="RRM_ist3_like"/>
    <property type="match status" value="1"/>
</dbReference>
<dbReference type="GeneID" id="6749286"/>
<organism evidence="8 9">
    <name type="scientific">Trichoplax adhaerens</name>
    <name type="common">Trichoplax reptans</name>
    <dbReference type="NCBI Taxonomy" id="10228"/>
    <lineage>
        <taxon>Eukaryota</taxon>
        <taxon>Metazoa</taxon>
        <taxon>Placozoa</taxon>
        <taxon>Uniplacotomia</taxon>
        <taxon>Trichoplacea</taxon>
        <taxon>Trichoplacidae</taxon>
        <taxon>Trichoplax</taxon>
    </lineage>
</organism>
<dbReference type="OrthoDB" id="2573941at2759"/>
<evidence type="ECO:0000256" key="6">
    <source>
        <dbReference type="PROSITE-ProRule" id="PRU00176"/>
    </source>
</evidence>
<name>B3RLY6_TRIAD</name>
<protein>
    <recommendedName>
        <fullName evidence="5">RNA-binding motif protein, X-linked 2</fullName>
    </recommendedName>
</protein>
<gene>
    <name evidence="8" type="ORF">TRIADDRAFT_17435</name>
</gene>
<dbReference type="GO" id="GO:0000398">
    <property type="term" value="P:mRNA splicing, via spliceosome"/>
    <property type="evidence" value="ECO:0000318"/>
    <property type="project" value="GO_Central"/>
</dbReference>
<dbReference type="RefSeq" id="XP_002108807.1">
    <property type="nucleotide sequence ID" value="XM_002108771.1"/>
</dbReference>
<dbReference type="SUPFAM" id="SSF54928">
    <property type="entry name" value="RNA-binding domain, RBD"/>
    <property type="match status" value="1"/>
</dbReference>
<dbReference type="PANTHER" id="PTHR45880:SF1">
    <property type="entry name" value="RNA-BINDING MOTIF PROTEIN, X-LINKED 2"/>
    <property type="match status" value="1"/>
</dbReference>
<dbReference type="SMART" id="SM00360">
    <property type="entry name" value="RRM"/>
    <property type="match status" value="1"/>
</dbReference>
<dbReference type="GO" id="GO:0003723">
    <property type="term" value="F:RNA binding"/>
    <property type="evidence" value="ECO:0007669"/>
    <property type="project" value="UniProtKB-UniRule"/>
</dbReference>
<evidence type="ECO:0000313" key="9">
    <source>
        <dbReference type="Proteomes" id="UP000009022"/>
    </source>
</evidence>
<proteinExistence type="inferred from homology"/>
<sequence length="119" mass="13583">ISNVKAIQKINETELHLTGSKSTTWHDQYKESAYVFIGGLAYGLTEGDIITVFSQYGEVVDINYIRDKKTGKTKGYCFLAYEDQRSTTLAVDNFNGIKLLDRTIRVDHVKNYRPPKDED</sequence>
<evidence type="ECO:0000256" key="3">
    <source>
        <dbReference type="ARBA" id="ARBA00061455"/>
    </source>
</evidence>
<dbReference type="InterPro" id="IPR000504">
    <property type="entry name" value="RRM_dom"/>
</dbReference>
<dbReference type="InterPro" id="IPR051847">
    <property type="entry name" value="RNA_proc/Spliceosome_comp"/>
</dbReference>
<feature type="domain" description="RRM" evidence="7">
    <location>
        <begin position="33"/>
        <end position="111"/>
    </location>
</feature>
<feature type="non-terminal residue" evidence="8">
    <location>
        <position position="119"/>
    </location>
</feature>
<evidence type="ECO:0000313" key="8">
    <source>
        <dbReference type="EMBL" id="EDV29605.1"/>
    </source>
</evidence>
<dbReference type="InterPro" id="IPR045844">
    <property type="entry name" value="RRM_Ist3-like"/>
</dbReference>
<feature type="non-terminal residue" evidence="8">
    <location>
        <position position="1"/>
    </location>
</feature>
<evidence type="ECO:0000256" key="1">
    <source>
        <dbReference type="ARBA" id="ARBA00022884"/>
    </source>
</evidence>
<dbReference type="EMBL" id="DS985241">
    <property type="protein sequence ID" value="EDV29605.1"/>
    <property type="molecule type" value="Genomic_DNA"/>
</dbReference>
<dbReference type="PhylomeDB" id="B3RLY6"/>
<dbReference type="GO" id="GO:0071011">
    <property type="term" value="C:precatalytic spliceosome"/>
    <property type="evidence" value="ECO:0000318"/>
    <property type="project" value="GO_Central"/>
</dbReference>
<dbReference type="InParanoid" id="B3RLY6"/>
<comment type="subunit">
    <text evidence="4">Part of the activated spliceosome B/catalytic step 1 spliceosome, one of the forms of the spliceosome which has a well-formed active site but still cannot catalyze the branching reaction and is composed of at least 52 proteins, the U2, U5 and U6 snRNAs and the pre-mRNA. Component of the minor spliceosome, which splices U12-type introns.</text>
</comment>
<keyword evidence="9" id="KW-1185">Reference proteome</keyword>
<dbReference type="AlphaFoldDB" id="B3RLY6"/>
<evidence type="ECO:0000256" key="4">
    <source>
        <dbReference type="ARBA" id="ARBA00064744"/>
    </source>
</evidence>
<dbReference type="HOGENOM" id="CLU_045495_5_2_1"/>
<dbReference type="GO" id="GO:0005654">
    <property type="term" value="C:nucleoplasm"/>
    <property type="evidence" value="ECO:0007669"/>
    <property type="project" value="UniProtKB-ARBA"/>
</dbReference>
<dbReference type="GO" id="GO:0005686">
    <property type="term" value="C:U2 snRNP"/>
    <property type="evidence" value="ECO:0000318"/>
    <property type="project" value="GO_Central"/>
</dbReference>
<dbReference type="PROSITE" id="PS50102">
    <property type="entry name" value="RRM"/>
    <property type="match status" value="1"/>
</dbReference>